<reference evidence="1 2" key="1">
    <citation type="submission" date="2017-09" db="EMBL/GenBank/DDBJ databases">
        <title>The diverse metabolic capabilities of V. boronicumulans make it an excellent choice for continued studies on novel biodegradation.</title>
        <authorList>
            <person name="Sun S."/>
        </authorList>
    </citation>
    <scope>NUCLEOTIDE SEQUENCE [LARGE SCALE GENOMIC DNA]</scope>
    <source>
        <strain evidence="1 2">J1</strain>
    </source>
</reference>
<dbReference type="InterPro" id="IPR025412">
    <property type="entry name" value="DUF4304"/>
</dbReference>
<proteinExistence type="predicted"/>
<organism evidence="1 2">
    <name type="scientific">Variovorax boronicumulans</name>
    <dbReference type="NCBI Taxonomy" id="436515"/>
    <lineage>
        <taxon>Bacteria</taxon>
        <taxon>Pseudomonadati</taxon>
        <taxon>Pseudomonadota</taxon>
        <taxon>Betaproteobacteria</taxon>
        <taxon>Burkholderiales</taxon>
        <taxon>Comamonadaceae</taxon>
        <taxon>Variovorax</taxon>
    </lineage>
</organism>
<dbReference type="AlphaFoldDB" id="A0A250DJX8"/>
<name>A0A250DJX8_9BURK</name>
<protein>
    <submittedName>
        <fullName evidence="1">DUF4304 domain-containing protein</fullName>
    </submittedName>
</protein>
<dbReference type="RefSeq" id="WP_095745232.1">
    <property type="nucleotide sequence ID" value="NZ_CP023284.1"/>
</dbReference>
<evidence type="ECO:0000313" key="1">
    <source>
        <dbReference type="EMBL" id="ATA54675.1"/>
    </source>
</evidence>
<evidence type="ECO:0000313" key="2">
    <source>
        <dbReference type="Proteomes" id="UP000217154"/>
    </source>
</evidence>
<gene>
    <name evidence="1" type="ORF">CKY39_16785</name>
</gene>
<dbReference type="EMBL" id="CP023284">
    <property type="protein sequence ID" value="ATA54675.1"/>
    <property type="molecule type" value="Genomic_DNA"/>
</dbReference>
<sequence>MNRTTFLKLLTHHLFPVLKAEGFQGSGQTLRRIDGPLIHVFNVQGASGSKACYLNLGAHLDFLPPEGGTPVAPEALEESHCVFRDRLDPPPGAAFGWAYGETKEQAEENVEFIVSEWEGPGRAFFARHGSYPQSFEQMLRETDPHQIHARNALHLARIAMHLGDRARAQALVEAGLARAPERATALKTDLANVLSA</sequence>
<dbReference type="KEGG" id="vbo:CKY39_16785"/>
<dbReference type="Proteomes" id="UP000217154">
    <property type="component" value="Chromosome"/>
</dbReference>
<accession>A0A250DJX8</accession>
<dbReference type="Pfam" id="PF14137">
    <property type="entry name" value="DUF4304"/>
    <property type="match status" value="1"/>
</dbReference>